<dbReference type="AlphaFoldDB" id="A0A254PUL1"/>
<evidence type="ECO:0000313" key="2">
    <source>
        <dbReference type="Proteomes" id="UP000197528"/>
    </source>
</evidence>
<keyword evidence="2" id="KW-1185">Reference proteome</keyword>
<name>A0A254PUL1_9BURK</name>
<gene>
    <name evidence="1" type="ORF">CBI31_07930</name>
</gene>
<organism evidence="1 2">
    <name type="scientific">Polynucleobacter campilacus</name>
    <dbReference type="NCBI Taxonomy" id="1743163"/>
    <lineage>
        <taxon>Bacteria</taxon>
        <taxon>Pseudomonadati</taxon>
        <taxon>Pseudomonadota</taxon>
        <taxon>Betaproteobacteria</taxon>
        <taxon>Burkholderiales</taxon>
        <taxon>Burkholderiaceae</taxon>
        <taxon>Polynucleobacter</taxon>
    </lineage>
</organism>
<accession>A0A254PUL1</accession>
<dbReference type="Proteomes" id="UP000197528">
    <property type="component" value="Unassembled WGS sequence"/>
</dbReference>
<sequence>MKQINKKASAPNNDLKTVKRLRALKTPKPSEGFIDDALLIQIARSRKGGLTVKVELEKL</sequence>
<protein>
    <submittedName>
        <fullName evidence="1">Uncharacterized protein</fullName>
    </submittedName>
</protein>
<comment type="caution">
    <text evidence="1">The sequence shown here is derived from an EMBL/GenBank/DDBJ whole genome shotgun (WGS) entry which is preliminary data.</text>
</comment>
<dbReference type="EMBL" id="NGUP01000003">
    <property type="protein sequence ID" value="OWS70229.1"/>
    <property type="molecule type" value="Genomic_DNA"/>
</dbReference>
<reference evidence="1 2" key="1">
    <citation type="submission" date="2017-05" db="EMBL/GenBank/DDBJ databases">
        <title>Genome of Polynucleobacter sp. MWH-Feld-100.</title>
        <authorList>
            <person name="Hahn M.W."/>
        </authorList>
    </citation>
    <scope>NUCLEOTIDE SEQUENCE [LARGE SCALE GENOMIC DNA]</scope>
    <source>
        <strain evidence="1 2">MWH-Feld-100</strain>
    </source>
</reference>
<proteinExistence type="predicted"/>
<dbReference type="RefSeq" id="WP_088525814.1">
    <property type="nucleotide sequence ID" value="NZ_NGUP01000003.1"/>
</dbReference>
<evidence type="ECO:0000313" key="1">
    <source>
        <dbReference type="EMBL" id="OWS70229.1"/>
    </source>
</evidence>